<evidence type="ECO:0000313" key="3">
    <source>
        <dbReference type="Proteomes" id="UP000265798"/>
    </source>
</evidence>
<gene>
    <name evidence="2" type="ORF">DLM75_13655</name>
</gene>
<dbReference type="PANTHER" id="PTHR43792:SF13">
    <property type="entry name" value="ACETYLTRANSFERASE"/>
    <property type="match status" value="1"/>
</dbReference>
<dbReference type="InterPro" id="IPR016181">
    <property type="entry name" value="Acyl_CoA_acyltransferase"/>
</dbReference>
<organism evidence="2 3">
    <name type="scientific">Leptospira stimsonii</name>
    <dbReference type="NCBI Taxonomy" id="2202203"/>
    <lineage>
        <taxon>Bacteria</taxon>
        <taxon>Pseudomonadati</taxon>
        <taxon>Spirochaetota</taxon>
        <taxon>Spirochaetia</taxon>
        <taxon>Leptospirales</taxon>
        <taxon>Leptospiraceae</taxon>
        <taxon>Leptospira</taxon>
    </lineage>
</organism>
<name>A0A396Z877_9LEPT</name>
<dbReference type="SUPFAM" id="SSF55729">
    <property type="entry name" value="Acyl-CoA N-acyltransferases (Nat)"/>
    <property type="match status" value="1"/>
</dbReference>
<keyword evidence="2" id="KW-0808">Transferase</keyword>
<evidence type="ECO:0000259" key="1">
    <source>
        <dbReference type="Pfam" id="PF13302"/>
    </source>
</evidence>
<dbReference type="RefSeq" id="WP_118969045.1">
    <property type="nucleotide sequence ID" value="NZ_QHCT01000003.1"/>
</dbReference>
<dbReference type="Pfam" id="PF13302">
    <property type="entry name" value="Acetyltransf_3"/>
    <property type="match status" value="1"/>
</dbReference>
<feature type="domain" description="N-acetyltransferase" evidence="1">
    <location>
        <begin position="45"/>
        <end position="151"/>
    </location>
</feature>
<accession>A0A396Z877</accession>
<sequence length="169" mass="19255">MIETKRLRIMPLTYDQLVKYTKCDNSLEDELQLNETSRTISPELKEAFEKTILPNVANKSKNYLFSTLWTAISKTENKMIGDLLIVGEPDAEGQIEIGYGTYDEFQNKGFMTEIVSGMIGWIRMQPSVKSVVASTEKTNAASYKVLEKNNFIKIGETETLSNWKLILEK</sequence>
<comment type="caution">
    <text evidence="2">The sequence shown here is derived from an EMBL/GenBank/DDBJ whole genome shotgun (WGS) entry which is preliminary data.</text>
</comment>
<dbReference type="AlphaFoldDB" id="A0A396Z877"/>
<dbReference type="InterPro" id="IPR051531">
    <property type="entry name" value="N-acetyltransferase"/>
</dbReference>
<dbReference type="OrthoDB" id="9811523at2"/>
<dbReference type="Proteomes" id="UP000265798">
    <property type="component" value="Unassembled WGS sequence"/>
</dbReference>
<dbReference type="PANTHER" id="PTHR43792">
    <property type="entry name" value="GNAT FAMILY, PUTATIVE (AFU_ORTHOLOGUE AFUA_3G00765)-RELATED-RELATED"/>
    <property type="match status" value="1"/>
</dbReference>
<dbReference type="Gene3D" id="3.40.630.30">
    <property type="match status" value="1"/>
</dbReference>
<dbReference type="EMBL" id="QHCT01000003">
    <property type="protein sequence ID" value="RHX89984.1"/>
    <property type="molecule type" value="Genomic_DNA"/>
</dbReference>
<protein>
    <submittedName>
        <fullName evidence="2">N-acetyltransferase</fullName>
    </submittedName>
</protein>
<dbReference type="InterPro" id="IPR000182">
    <property type="entry name" value="GNAT_dom"/>
</dbReference>
<dbReference type="GO" id="GO:0016747">
    <property type="term" value="F:acyltransferase activity, transferring groups other than amino-acyl groups"/>
    <property type="evidence" value="ECO:0007669"/>
    <property type="project" value="InterPro"/>
</dbReference>
<reference evidence="3" key="1">
    <citation type="submission" date="2018-05" db="EMBL/GenBank/DDBJ databases">
        <title>Leptospira yasudae sp. nov. and Leptospira stimsonii sp. nov., two pathogenic species of the genus Leptospira isolated from environmental sources.</title>
        <authorList>
            <person name="Casanovas-Massana A."/>
            <person name="Hamond C."/>
            <person name="Santos L.A."/>
            <person name="Hacker K.P."/>
            <person name="Balassiano I."/>
            <person name="Medeiros M.A."/>
            <person name="Reis M.G."/>
            <person name="Ko A.I."/>
            <person name="Wunder E.A."/>
        </authorList>
    </citation>
    <scope>NUCLEOTIDE SEQUENCE [LARGE SCALE GENOMIC DNA]</scope>
    <source>
        <strain evidence="3">Yale</strain>
    </source>
</reference>
<evidence type="ECO:0000313" key="2">
    <source>
        <dbReference type="EMBL" id="RHX89984.1"/>
    </source>
</evidence>
<proteinExistence type="predicted"/>